<name>A0A1F5S2F7_9BACT</name>
<protein>
    <submittedName>
        <fullName evidence="2">Uncharacterized protein</fullName>
    </submittedName>
</protein>
<accession>A0A1F5S2F7</accession>
<keyword evidence="1" id="KW-1133">Transmembrane helix</keyword>
<keyword evidence="1" id="KW-0812">Transmembrane</keyword>
<reference evidence="2 3" key="1">
    <citation type="journal article" date="2016" name="Nat. Commun.">
        <title>Thousands of microbial genomes shed light on interconnected biogeochemical processes in an aquifer system.</title>
        <authorList>
            <person name="Anantharaman K."/>
            <person name="Brown C.T."/>
            <person name="Hug L.A."/>
            <person name="Sharon I."/>
            <person name="Castelle C.J."/>
            <person name="Probst A.J."/>
            <person name="Thomas B.C."/>
            <person name="Singh A."/>
            <person name="Wilkins M.J."/>
            <person name="Karaoz U."/>
            <person name="Brodie E.L."/>
            <person name="Williams K.H."/>
            <person name="Hubbard S.S."/>
            <person name="Banfield J.F."/>
        </authorList>
    </citation>
    <scope>NUCLEOTIDE SEQUENCE [LARGE SCALE GENOMIC DNA]</scope>
</reference>
<evidence type="ECO:0000313" key="2">
    <source>
        <dbReference type="EMBL" id="OGF20887.1"/>
    </source>
</evidence>
<proteinExistence type="predicted"/>
<evidence type="ECO:0000256" key="1">
    <source>
        <dbReference type="SAM" id="Phobius"/>
    </source>
</evidence>
<dbReference type="AlphaFoldDB" id="A0A1F5S2F7"/>
<dbReference type="Proteomes" id="UP000177407">
    <property type="component" value="Unassembled WGS sequence"/>
</dbReference>
<dbReference type="EMBL" id="MFGA01000019">
    <property type="protein sequence ID" value="OGF20887.1"/>
    <property type="molecule type" value="Genomic_DNA"/>
</dbReference>
<organism evidence="2 3">
    <name type="scientific">Candidatus Falkowbacteria bacterium RIFOXYA2_FULL_38_12</name>
    <dbReference type="NCBI Taxonomy" id="1797993"/>
    <lineage>
        <taxon>Bacteria</taxon>
        <taxon>Candidatus Falkowiibacteriota</taxon>
    </lineage>
</organism>
<comment type="caution">
    <text evidence="2">The sequence shown here is derived from an EMBL/GenBank/DDBJ whole genome shotgun (WGS) entry which is preliminary data.</text>
</comment>
<sequence>MSRIDDDDSRSPWLTVKDEREKLKDEIRHELVLEEKSKKRKKLLLSCGAELLFVLVILGFLATGIAKTGLVDIPIFTKIFYHLPVPQKIVSILPSENPQIDFEKKLEEQTLKQIKQNNDADTLEFDIAIGEKELTSLLKGTSFFDPKDSQISIVAKQVELFGKINSSKKIYLTFGFLPKIDGNKIKIETTNLKIGTLPLPRFIGNIIVKIVLNNQINIINETIGKAGTIKSIDLFDNGELKIKSAVDAVMQTE</sequence>
<evidence type="ECO:0000313" key="3">
    <source>
        <dbReference type="Proteomes" id="UP000177407"/>
    </source>
</evidence>
<gene>
    <name evidence="2" type="ORF">A2257_00185</name>
</gene>
<feature type="transmembrane region" description="Helical" evidence="1">
    <location>
        <begin position="43"/>
        <end position="66"/>
    </location>
</feature>
<keyword evidence="1" id="KW-0472">Membrane</keyword>